<dbReference type="InterPro" id="IPR011009">
    <property type="entry name" value="Kinase-like_dom_sf"/>
</dbReference>
<evidence type="ECO:0000259" key="1">
    <source>
        <dbReference type="PROSITE" id="PS50011"/>
    </source>
</evidence>
<dbReference type="AlphaFoldDB" id="A0A1G6GUG5"/>
<dbReference type="PANTHER" id="PTHR44167">
    <property type="entry name" value="OVARIAN-SPECIFIC SERINE/THREONINE-PROTEIN KINASE LOK-RELATED"/>
    <property type="match status" value="1"/>
</dbReference>
<evidence type="ECO:0000313" key="3">
    <source>
        <dbReference type="Proteomes" id="UP000242501"/>
    </source>
</evidence>
<evidence type="ECO:0000313" key="2">
    <source>
        <dbReference type="EMBL" id="SDB85571.1"/>
    </source>
</evidence>
<dbReference type="GO" id="GO:0004674">
    <property type="term" value="F:protein serine/threonine kinase activity"/>
    <property type="evidence" value="ECO:0007669"/>
    <property type="project" value="TreeGrafter"/>
</dbReference>
<dbReference type="PROSITE" id="PS50011">
    <property type="entry name" value="PROTEIN_KINASE_DOM"/>
    <property type="match status" value="1"/>
</dbReference>
<dbReference type="SUPFAM" id="SSF56112">
    <property type="entry name" value="Protein kinase-like (PK-like)"/>
    <property type="match status" value="1"/>
</dbReference>
<dbReference type="GO" id="GO:0005524">
    <property type="term" value="F:ATP binding"/>
    <property type="evidence" value="ECO:0007669"/>
    <property type="project" value="InterPro"/>
</dbReference>
<dbReference type="OrthoDB" id="9801841at2"/>
<organism evidence="2 3">
    <name type="scientific">Acinetobacter boissieri</name>
    <dbReference type="NCBI Taxonomy" id="1219383"/>
    <lineage>
        <taxon>Bacteria</taxon>
        <taxon>Pseudomonadati</taxon>
        <taxon>Pseudomonadota</taxon>
        <taxon>Gammaproteobacteria</taxon>
        <taxon>Moraxellales</taxon>
        <taxon>Moraxellaceae</taxon>
        <taxon>Acinetobacter</taxon>
    </lineage>
</organism>
<dbReference type="PANTHER" id="PTHR44167:SF24">
    <property type="entry name" value="SERINE_THREONINE-PROTEIN KINASE CHK2"/>
    <property type="match status" value="1"/>
</dbReference>
<accession>A0A1G6GUG5</accession>
<dbReference type="InterPro" id="IPR000719">
    <property type="entry name" value="Prot_kinase_dom"/>
</dbReference>
<keyword evidence="2" id="KW-0418">Kinase</keyword>
<dbReference type="SMART" id="SM00220">
    <property type="entry name" value="S_TKc"/>
    <property type="match status" value="1"/>
</dbReference>
<keyword evidence="2" id="KW-0808">Transferase</keyword>
<sequence>MCFDLNKPYAVHACHRKSSEKYGRKLYRLIQNEQQYWLKCQQTQSIEAYSQVYVEGWQREFLFYQMHKNVRCVLPNQIVNVTQINGIEMGGEGILLPHKNPHFALAPQNFCEVQQRIKAVCQVLFQFHALGYVHGDIKKHHFLADLQGLYLIDFEHSFHYSTAIIGTHATPRYMAPELFHGALKTQASDFYALGIVIYEWLTQKKLFAQDYHDWAVLHCQCEFYTLPEVYKVLQPILDIMLSKRVEQRKQSLQQLKSILNQQIA</sequence>
<dbReference type="Gene3D" id="1.10.510.10">
    <property type="entry name" value="Transferase(Phosphotransferase) domain 1"/>
    <property type="match status" value="1"/>
</dbReference>
<name>A0A1G6GUG5_9GAMM</name>
<reference evidence="3" key="1">
    <citation type="submission" date="2016-09" db="EMBL/GenBank/DDBJ databases">
        <authorList>
            <person name="Varghese N."/>
            <person name="Submissions S."/>
        </authorList>
    </citation>
    <scope>NUCLEOTIDE SEQUENCE [LARGE SCALE GENOMIC DNA]</scope>
    <source>
        <strain evidence="3">ANC 4422</strain>
    </source>
</reference>
<dbReference type="Pfam" id="PF00069">
    <property type="entry name" value="Pkinase"/>
    <property type="match status" value="1"/>
</dbReference>
<proteinExistence type="predicted"/>
<protein>
    <submittedName>
        <fullName evidence="2">Protein kinase domain-containing protein</fullName>
    </submittedName>
</protein>
<keyword evidence="3" id="KW-1185">Reference proteome</keyword>
<feature type="domain" description="Protein kinase" evidence="1">
    <location>
        <begin position="1"/>
        <end position="264"/>
    </location>
</feature>
<dbReference type="STRING" id="1219383.SAMN05421733_102240"/>
<gene>
    <name evidence="2" type="ORF">SAMN05421733_102240</name>
</gene>
<dbReference type="EMBL" id="FMYL01000002">
    <property type="protein sequence ID" value="SDB85571.1"/>
    <property type="molecule type" value="Genomic_DNA"/>
</dbReference>
<dbReference type="Proteomes" id="UP000242501">
    <property type="component" value="Unassembled WGS sequence"/>
</dbReference>